<dbReference type="InterPro" id="IPR017926">
    <property type="entry name" value="GATASE"/>
</dbReference>
<dbReference type="EMBL" id="CP063194">
    <property type="protein sequence ID" value="WCZ38947.1"/>
    <property type="molecule type" value="Genomic_DNA"/>
</dbReference>
<dbReference type="PANTHER" id="PTHR42695:SF5">
    <property type="entry name" value="GLUTAMINE AMIDOTRANSFERASE YLR126C-RELATED"/>
    <property type="match status" value="1"/>
</dbReference>
<gene>
    <name evidence="2" type="primary">guaA3</name>
    <name evidence="2" type="ORF">CJEDD_06735</name>
</gene>
<dbReference type="SUPFAM" id="SSF52317">
    <property type="entry name" value="Class I glutamine amidotransferase-like"/>
    <property type="match status" value="1"/>
</dbReference>
<dbReference type="Pfam" id="PF00117">
    <property type="entry name" value="GATase"/>
    <property type="match status" value="1"/>
</dbReference>
<keyword evidence="2" id="KW-0436">Ligase</keyword>
<protein>
    <submittedName>
        <fullName evidence="2">GMP synthase [glutamine-hydrolyzing]</fullName>
        <ecNumber evidence="2">6.3.5.2</ecNumber>
    </submittedName>
</protein>
<evidence type="ECO:0000259" key="1">
    <source>
        <dbReference type="Pfam" id="PF00117"/>
    </source>
</evidence>
<dbReference type="EC" id="6.3.5.2" evidence="2"/>
<sequence length="242" mass="26117">MNRPFLLLSTRPEDEAAAEELASFTAGMQLDDGAIEQRRVESAPLGEVDLDSYSGVLLGGSPFNNSDAVKSQNQLRVEREIGTLVREIIDRDYPLMGACYGIGTVGTLIGATLGDEYAEEAGLITVTVTPEGASDPLLDGLAESFHTLVGHKEAVSSVPASATVLVSGEACPIQMFRVKSNVYATQFHPELTAPALEARLRLYAHLGYVRADVMESNIAEAYTGDFTWNNQILANFAERYGR</sequence>
<organism evidence="2 3">
    <name type="scientific">Corynebacterium jeddahense</name>
    <dbReference type="NCBI Taxonomy" id="1414719"/>
    <lineage>
        <taxon>Bacteria</taxon>
        <taxon>Bacillati</taxon>
        <taxon>Actinomycetota</taxon>
        <taxon>Actinomycetes</taxon>
        <taxon>Mycobacteriales</taxon>
        <taxon>Corynebacteriaceae</taxon>
        <taxon>Corynebacterium</taxon>
    </lineage>
</organism>
<evidence type="ECO:0000313" key="3">
    <source>
        <dbReference type="Proteomes" id="UP001218071"/>
    </source>
</evidence>
<proteinExistence type="predicted"/>
<dbReference type="Gene3D" id="3.40.50.880">
    <property type="match status" value="1"/>
</dbReference>
<dbReference type="PROSITE" id="PS51273">
    <property type="entry name" value="GATASE_TYPE_1"/>
    <property type="match status" value="1"/>
</dbReference>
<dbReference type="InterPro" id="IPR044992">
    <property type="entry name" value="ChyE-like"/>
</dbReference>
<dbReference type="NCBIfam" id="NF005743">
    <property type="entry name" value="PRK07567.1"/>
    <property type="match status" value="1"/>
</dbReference>
<dbReference type="GO" id="GO:0003922">
    <property type="term" value="F:GMP synthase (glutamine-hydrolyzing) activity"/>
    <property type="evidence" value="ECO:0007669"/>
    <property type="project" value="UniProtKB-EC"/>
</dbReference>
<name>A0ABY7UJN3_9CORY</name>
<accession>A0ABY7UJN3</accession>
<dbReference type="InterPro" id="IPR029062">
    <property type="entry name" value="Class_I_gatase-like"/>
</dbReference>
<dbReference type="PANTHER" id="PTHR42695">
    <property type="entry name" value="GLUTAMINE AMIDOTRANSFERASE YLR126C-RELATED"/>
    <property type="match status" value="1"/>
</dbReference>
<evidence type="ECO:0000313" key="2">
    <source>
        <dbReference type="EMBL" id="WCZ38947.1"/>
    </source>
</evidence>
<reference evidence="2 3" key="1">
    <citation type="submission" date="2020-10" db="EMBL/GenBank/DDBJ databases">
        <title>Complete genome sequence of Corynebacterium jeddahense DSM 45997, type strain of Corynebacterium jeddahense.</title>
        <authorList>
            <person name="Busche T."/>
            <person name="Kalinowski J."/>
            <person name="Ruckert C."/>
        </authorList>
    </citation>
    <scope>NUCLEOTIDE SEQUENCE [LARGE SCALE GENOMIC DNA]</scope>
    <source>
        <strain evidence="2 3">DSM 45997</strain>
    </source>
</reference>
<dbReference type="Proteomes" id="UP001218071">
    <property type="component" value="Chromosome"/>
</dbReference>
<keyword evidence="3" id="KW-1185">Reference proteome</keyword>
<dbReference type="CDD" id="cd01741">
    <property type="entry name" value="GATase1_1"/>
    <property type="match status" value="1"/>
</dbReference>
<feature type="domain" description="Glutamine amidotransferase" evidence="1">
    <location>
        <begin position="50"/>
        <end position="193"/>
    </location>
</feature>